<name>Q1YKD2_AURMS</name>
<evidence type="ECO:0000256" key="1">
    <source>
        <dbReference type="ARBA" id="ARBA00001922"/>
    </source>
</evidence>
<dbReference type="EMBL" id="AAPJ01000002">
    <property type="protein sequence ID" value="EAS50591.1"/>
    <property type="molecule type" value="Genomic_DNA"/>
</dbReference>
<evidence type="ECO:0000256" key="8">
    <source>
        <dbReference type="ARBA" id="ARBA00023285"/>
    </source>
</evidence>
<dbReference type="GO" id="GO:0005737">
    <property type="term" value="C:cytoplasm"/>
    <property type="evidence" value="ECO:0007669"/>
    <property type="project" value="TreeGrafter"/>
</dbReference>
<evidence type="ECO:0000259" key="10">
    <source>
        <dbReference type="PROSITE" id="PS51332"/>
    </source>
</evidence>
<dbReference type="CDD" id="cd03679">
    <property type="entry name" value="MM_CoA_mutase_alpha_like"/>
    <property type="match status" value="1"/>
</dbReference>
<gene>
    <name evidence="11" type="ORF">SI859A1_00711</name>
</gene>
<evidence type="ECO:0000313" key="11">
    <source>
        <dbReference type="EMBL" id="EAS50591.1"/>
    </source>
</evidence>
<comment type="cofactor">
    <cofactor evidence="1">
        <name>adenosylcob(III)alamin</name>
        <dbReference type="ChEBI" id="CHEBI:18408"/>
    </cofactor>
</comment>
<keyword evidence="12" id="KW-1185">Reference proteome</keyword>
<dbReference type="HOGENOM" id="CLU_009523_3_1_5"/>
<dbReference type="SUPFAM" id="SSF51703">
    <property type="entry name" value="Cobalamin (vitamin B12)-dependent enzymes"/>
    <property type="match status" value="1"/>
</dbReference>
<dbReference type="BioCyc" id="AURANTIMONAS:SI859A1_00711-MONOMER"/>
<feature type="domain" description="B12-binding" evidence="10">
    <location>
        <begin position="583"/>
        <end position="715"/>
    </location>
</feature>
<keyword evidence="6" id="KW-0479">Metal-binding</keyword>
<dbReference type="NCBIfam" id="TIGR00640">
    <property type="entry name" value="acid_CoA_mut_C"/>
    <property type="match status" value="1"/>
</dbReference>
<dbReference type="InterPro" id="IPR016176">
    <property type="entry name" value="Cbl-dep_enz_cat"/>
</dbReference>
<dbReference type="CDD" id="cd02071">
    <property type="entry name" value="MM_CoA_mut_B12_BD"/>
    <property type="match status" value="1"/>
</dbReference>
<dbReference type="Gene3D" id="3.20.20.240">
    <property type="entry name" value="Methylmalonyl-CoA mutase"/>
    <property type="match status" value="1"/>
</dbReference>
<dbReference type="AlphaFoldDB" id="Q1YKD2"/>
<accession>Q1YKD2</accession>
<dbReference type="Gene3D" id="3.40.50.280">
    <property type="entry name" value="Cobalamin-binding domain"/>
    <property type="match status" value="1"/>
</dbReference>
<dbReference type="GO" id="GO:0004494">
    <property type="term" value="F:methylmalonyl-CoA mutase activity"/>
    <property type="evidence" value="ECO:0007669"/>
    <property type="project" value="UniProtKB-EC"/>
</dbReference>
<dbReference type="OrthoDB" id="9762378at2"/>
<dbReference type="Pfam" id="PF02310">
    <property type="entry name" value="B12-binding"/>
    <property type="match status" value="1"/>
</dbReference>
<evidence type="ECO:0000256" key="9">
    <source>
        <dbReference type="ARBA" id="ARBA00072363"/>
    </source>
</evidence>
<dbReference type="GO" id="GO:0046872">
    <property type="term" value="F:metal ion binding"/>
    <property type="evidence" value="ECO:0007669"/>
    <property type="project" value="UniProtKB-KW"/>
</dbReference>
<dbReference type="NCBIfam" id="TIGR00641">
    <property type="entry name" value="acid_CoA_mut_N"/>
    <property type="match status" value="1"/>
</dbReference>
<dbReference type="InterPro" id="IPR006098">
    <property type="entry name" value="MMCoA_mutase_a_cat"/>
</dbReference>
<dbReference type="InterPro" id="IPR006159">
    <property type="entry name" value="Acid_CoA_mut_C"/>
</dbReference>
<comment type="similarity">
    <text evidence="3">Belongs to the methylmalonyl-CoA mutase family.</text>
</comment>
<evidence type="ECO:0000256" key="2">
    <source>
        <dbReference type="ARBA" id="ARBA00005146"/>
    </source>
</evidence>
<dbReference type="EC" id="5.4.99.2" evidence="4"/>
<dbReference type="NCBIfam" id="NF006944">
    <property type="entry name" value="PRK09426.1"/>
    <property type="match status" value="1"/>
</dbReference>
<proteinExistence type="inferred from homology"/>
<dbReference type="InterPro" id="IPR036724">
    <property type="entry name" value="Cobalamin-bd_sf"/>
</dbReference>
<dbReference type="RefSeq" id="WP_009208586.1">
    <property type="nucleotide sequence ID" value="NZ_BBWP01000013.1"/>
</dbReference>
<dbReference type="FunFam" id="3.20.20.240:FF:000001">
    <property type="entry name" value="Probable methylmalonyl-coa mutase"/>
    <property type="match status" value="1"/>
</dbReference>
<comment type="caution">
    <text evidence="11">The sequence shown here is derived from an EMBL/GenBank/DDBJ whole genome shotgun (WGS) entry which is preliminary data.</text>
</comment>
<evidence type="ECO:0000256" key="3">
    <source>
        <dbReference type="ARBA" id="ARBA00008465"/>
    </source>
</evidence>
<dbReference type="PANTHER" id="PTHR48101">
    <property type="entry name" value="METHYLMALONYL-COA MUTASE, MITOCHONDRIAL-RELATED"/>
    <property type="match status" value="1"/>
</dbReference>
<dbReference type="Pfam" id="PF01642">
    <property type="entry name" value="MM_CoA_mutase"/>
    <property type="match status" value="1"/>
</dbReference>
<protein>
    <recommendedName>
        <fullName evidence="9">Methylmalonyl-CoA mutase</fullName>
        <ecNumber evidence="4">5.4.99.2</ecNumber>
    </recommendedName>
</protein>
<reference evidence="11 12" key="1">
    <citation type="journal article" date="2008" name="Appl. Environ. Microbiol.">
        <title>Genomic insights into Mn(II) oxidation by the marine alphaproteobacterium Aurantimonas sp. strain SI85-9A1.</title>
        <authorList>
            <person name="Dick G.J."/>
            <person name="Podell S."/>
            <person name="Johnson H.A."/>
            <person name="Rivera-Espinoza Y."/>
            <person name="Bernier-Latmani R."/>
            <person name="McCarthy J.K."/>
            <person name="Torpey J.W."/>
            <person name="Clement B.G."/>
            <person name="Gaasterland T."/>
            <person name="Tebo B.M."/>
        </authorList>
    </citation>
    <scope>NUCLEOTIDE SEQUENCE [LARGE SCALE GENOMIC DNA]</scope>
    <source>
        <strain evidence="11 12">SI85-9A1</strain>
    </source>
</reference>
<keyword evidence="5" id="KW-0846">Cobalamin</keyword>
<comment type="pathway">
    <text evidence="2">Metabolic intermediate metabolism; propanoyl-CoA degradation; succinyl-CoA from propanoyl-CoA: step 3/3.</text>
</comment>
<evidence type="ECO:0000256" key="7">
    <source>
        <dbReference type="ARBA" id="ARBA00023235"/>
    </source>
</evidence>
<dbReference type="PANTHER" id="PTHR48101:SF4">
    <property type="entry name" value="METHYLMALONYL-COA MUTASE, MITOCHONDRIAL"/>
    <property type="match status" value="1"/>
</dbReference>
<dbReference type="GO" id="GO:0019678">
    <property type="term" value="P:propionate metabolic process, methylmalonyl pathway"/>
    <property type="evidence" value="ECO:0007669"/>
    <property type="project" value="TreeGrafter"/>
</dbReference>
<evidence type="ECO:0000256" key="5">
    <source>
        <dbReference type="ARBA" id="ARBA00022628"/>
    </source>
</evidence>
<dbReference type="InterPro" id="IPR006158">
    <property type="entry name" value="Cobalamin-bd"/>
</dbReference>
<dbReference type="InterPro" id="IPR006099">
    <property type="entry name" value="MeMalonylCoA_mutase_a/b_cat"/>
</dbReference>
<keyword evidence="7" id="KW-0413">Isomerase</keyword>
<dbReference type="Proteomes" id="UP000000321">
    <property type="component" value="Unassembled WGS sequence"/>
</dbReference>
<evidence type="ECO:0000256" key="6">
    <source>
        <dbReference type="ARBA" id="ARBA00022723"/>
    </source>
</evidence>
<dbReference type="PROSITE" id="PS51332">
    <property type="entry name" value="B12_BINDING"/>
    <property type="match status" value="1"/>
</dbReference>
<organism evidence="11 12">
    <name type="scientific">Aurantimonas manganoxydans (strain ATCC BAA-1229 / DSM 21871 / SI85-9A1)</name>
    <dbReference type="NCBI Taxonomy" id="287752"/>
    <lineage>
        <taxon>Bacteria</taxon>
        <taxon>Pseudomonadati</taxon>
        <taxon>Pseudomonadota</taxon>
        <taxon>Alphaproteobacteria</taxon>
        <taxon>Hyphomicrobiales</taxon>
        <taxon>Aurantimonadaceae</taxon>
        <taxon>Aurantimonas</taxon>
    </lineage>
</organism>
<evidence type="ECO:0000313" key="12">
    <source>
        <dbReference type="Proteomes" id="UP000000321"/>
    </source>
</evidence>
<dbReference type="GO" id="GO:0031419">
    <property type="term" value="F:cobalamin binding"/>
    <property type="evidence" value="ECO:0007669"/>
    <property type="project" value="UniProtKB-KW"/>
</dbReference>
<sequence length="720" mass="76565">MSAIPDFRQIGWSRPNAAAPQAPATDGFETPEGITIGGAYGANTLEGCPFLDTQPGIAPYLRGPYPTMYVEKPWTIRQYAGFSTAAASNAFYRRNLAAGQKGLSVAFDLATHRGYDSDHPRVAGDVGMAGVAIDSIIDMRQLFDGIPLGEMSVSMTMNGAVLPVLALYVAAAEEQGVAQADLSGTIQNDILKEFMVRNTYIYPPAPSMRIISDIFEFTSKNMPKYNSISISGYHMQEAGATADLELAYTIADGIEYARAGVAAGLDIDRFAPRLSFFWAVGMNAFMEIAKLRAARLIWAALMKENFAPQDPRSLSLRTHCQTSGWSLTAQDVMNNVVRTCVEAMAATQGHTQSLHTNAFDEALALPTDFSARIARNTQLVLAHETGTTGLIDPWGGSAHVERLTHLLAEKALAHIAEVEAMGGMAKAIEKGLPKLRIEEAAAKTQARIDSGTQTVVGINRFRNASDDDVDVLRVDNADVRRQQIEKLQQLRAERDDAATKAALSALTAGAEGNGNLLELSIAAARAKATVGEMADALETVFGRHVAKAQVVAGVYKREAGPMADRVAQVQEMSAAFAEAEGRRPRILVAKMGQDGHDRGQKVIASAFADLGFDVDIGPLFQTPEEAARQAVENDVHIVGASSLAAGHLTLVPELKAALAREGGENIMIVVGGVIPPQDVPALKEAGAAAIFMPGTVVAEAAADLLQSLAAHLGHGKLAAE</sequence>
<dbReference type="SUPFAM" id="SSF52242">
    <property type="entry name" value="Cobalamin (vitamin B12)-binding domain"/>
    <property type="match status" value="1"/>
</dbReference>
<keyword evidence="8" id="KW-0170">Cobalt</keyword>
<evidence type="ECO:0000256" key="4">
    <source>
        <dbReference type="ARBA" id="ARBA00012398"/>
    </source>
</evidence>